<proteinExistence type="predicted"/>
<dbReference type="AlphaFoldDB" id="A0A1S3JK96"/>
<gene>
    <name evidence="3" type="primary">LOC106173982</name>
</gene>
<evidence type="ECO:0000313" key="3">
    <source>
        <dbReference type="RefSeq" id="XP_013410793.1"/>
    </source>
</evidence>
<dbReference type="OrthoDB" id="6058913at2759"/>
<dbReference type="Pfam" id="PF02317">
    <property type="entry name" value="Octopine_DH"/>
    <property type="match status" value="1"/>
</dbReference>
<keyword evidence="2" id="KW-1185">Reference proteome</keyword>
<accession>A0A1S3JK96</accession>
<organism evidence="2 3">
    <name type="scientific">Lingula anatina</name>
    <name type="common">Brachiopod</name>
    <name type="synonym">Lingula unguis</name>
    <dbReference type="NCBI Taxonomy" id="7574"/>
    <lineage>
        <taxon>Eukaryota</taxon>
        <taxon>Metazoa</taxon>
        <taxon>Spiralia</taxon>
        <taxon>Lophotrochozoa</taxon>
        <taxon>Brachiopoda</taxon>
        <taxon>Linguliformea</taxon>
        <taxon>Lingulata</taxon>
        <taxon>Lingulida</taxon>
        <taxon>Linguloidea</taxon>
        <taxon>Lingulidae</taxon>
        <taxon>Lingula</taxon>
    </lineage>
</organism>
<dbReference type="PANTHER" id="PTHR38015">
    <property type="entry name" value="BLR6086 PROTEIN"/>
    <property type="match status" value="1"/>
</dbReference>
<dbReference type="InParanoid" id="A0A1S3JK96"/>
<dbReference type="Gene3D" id="1.10.1040.10">
    <property type="entry name" value="N-(1-d-carboxylethyl)-l-norvaline Dehydrogenase, domain 2"/>
    <property type="match status" value="1"/>
</dbReference>
<dbReference type="GO" id="GO:0016491">
    <property type="term" value="F:oxidoreductase activity"/>
    <property type="evidence" value="ECO:0007669"/>
    <property type="project" value="InterPro"/>
</dbReference>
<dbReference type="RefSeq" id="XP_013410793.1">
    <property type="nucleotide sequence ID" value="XM_013555339.1"/>
</dbReference>
<feature type="domain" description="Opine dehydrogenase" evidence="1">
    <location>
        <begin position="203"/>
        <end position="371"/>
    </location>
</feature>
<dbReference type="OMA" id="APLFYHG"/>
<dbReference type="Gene3D" id="3.40.50.720">
    <property type="entry name" value="NAD(P)-binding Rossmann-like Domain"/>
    <property type="match status" value="1"/>
</dbReference>
<dbReference type="InterPro" id="IPR051729">
    <property type="entry name" value="Opine/Lysopine_DH"/>
</dbReference>
<dbReference type="InterPro" id="IPR008927">
    <property type="entry name" value="6-PGluconate_DH-like_C_sf"/>
</dbReference>
<dbReference type="InterPro" id="IPR003421">
    <property type="entry name" value="Opine_DH"/>
</dbReference>
<sequence>MASEDKLCVLICGGGRGVHTLAGLAASKKDVEVRIFTTYQDESEKWTKANKEVSVIFKDDKGKENTVKGKPAVVSKTPDFLVPGCHVIFLMTPASAHEEYLKAIQPHIEPDTVIVGLPGQCGFEFAVRTILKDKLDQLAILSFDSHPWYSEIKTYGLSVEVKATKKILKGAIFGKEIMKVGLGKEPVEAVQYLMGEQPVLDVRGHVLGVTLMAPNASLHPAIMYRKWARDEEDEEEPVDEAPLFFQDVDRLATALLSAINCEILDIARAVRKANREVDLFTVKDIFDWYLECYPDEIENKNTLTTVLKTNKAYNGIKHPMKSVDGGKFLPDYTHRYLAEDVPFGLAVVKGIADIAGVETPNIDKVIVWAQTKLGKEYMVNGKMTGKDIKSTRCPQAFGYKTVNDILGM</sequence>
<protein>
    <submittedName>
        <fullName evidence="3">Octopine dehydrogenase</fullName>
    </submittedName>
</protein>
<name>A0A1S3JK96_LINAN</name>
<dbReference type="PANTHER" id="PTHR38015:SF1">
    <property type="entry name" value="OPINE DEHYDROGENASE DOMAIN-CONTAINING PROTEIN"/>
    <property type="match status" value="1"/>
</dbReference>
<dbReference type="InterPro" id="IPR036291">
    <property type="entry name" value="NAD(P)-bd_dom_sf"/>
</dbReference>
<evidence type="ECO:0000259" key="1">
    <source>
        <dbReference type="Pfam" id="PF02317"/>
    </source>
</evidence>
<dbReference type="GeneID" id="106173982"/>
<dbReference type="SUPFAM" id="SSF48179">
    <property type="entry name" value="6-phosphogluconate dehydrogenase C-terminal domain-like"/>
    <property type="match status" value="1"/>
</dbReference>
<dbReference type="SUPFAM" id="SSF51735">
    <property type="entry name" value="NAD(P)-binding Rossmann-fold domains"/>
    <property type="match status" value="1"/>
</dbReference>
<dbReference type="KEGG" id="lak:106173982"/>
<dbReference type="InterPro" id="IPR013328">
    <property type="entry name" value="6PGD_dom2"/>
</dbReference>
<dbReference type="Proteomes" id="UP000085678">
    <property type="component" value="Unplaced"/>
</dbReference>
<evidence type="ECO:0000313" key="2">
    <source>
        <dbReference type="Proteomes" id="UP000085678"/>
    </source>
</evidence>
<reference evidence="3" key="1">
    <citation type="submission" date="2025-08" db="UniProtKB">
        <authorList>
            <consortium name="RefSeq"/>
        </authorList>
    </citation>
    <scope>IDENTIFICATION</scope>
    <source>
        <tissue evidence="3">Gonads</tissue>
    </source>
</reference>